<keyword evidence="1" id="KW-0863">Zinc-finger</keyword>
<keyword evidence="1" id="KW-0862">Zinc</keyword>
<proteinExistence type="predicted"/>
<dbReference type="InterPro" id="IPR037381">
    <property type="entry name" value="RFWD3"/>
</dbReference>
<accession>A0A118JTK2</accession>
<dbReference type="SMART" id="SM00184">
    <property type="entry name" value="RING"/>
    <property type="match status" value="1"/>
</dbReference>
<dbReference type="InterPro" id="IPR013083">
    <property type="entry name" value="Znf_RING/FYVE/PHD"/>
</dbReference>
<dbReference type="GO" id="GO:0005634">
    <property type="term" value="C:nucleus"/>
    <property type="evidence" value="ECO:0007669"/>
    <property type="project" value="InterPro"/>
</dbReference>
<dbReference type="OrthoDB" id="5600418at2759"/>
<keyword evidence="4" id="KW-0812">Transmembrane</keyword>
<evidence type="ECO:0000256" key="3">
    <source>
        <dbReference type="SAM" id="MobiDB-lite"/>
    </source>
</evidence>
<dbReference type="Proteomes" id="UP000243975">
    <property type="component" value="Unassembled WGS sequence"/>
</dbReference>
<dbReference type="SUPFAM" id="SSF57850">
    <property type="entry name" value="RING/U-box"/>
    <property type="match status" value="1"/>
</dbReference>
<keyword evidence="4" id="KW-1133">Transmembrane helix</keyword>
<evidence type="ECO:0000259" key="5">
    <source>
        <dbReference type="PROSITE" id="PS50089"/>
    </source>
</evidence>
<keyword evidence="2" id="KW-0175">Coiled coil</keyword>
<sequence length="357" mass="41296">MVVNLDLIPLFFLFFLYSIVEILITRTMEDYRLIQIEEEFEDEEEDYEGEYEEELIPEGIVFPRDINLIINEEDEEDYDDDDDDEEDYEEGEEGEELIPLATMLPGGSIDDEDYEDGDEDDEYYEEEEVEGLIPMEMISPRVSSSISHGRTLLGEVAINNGLVDNSELFVGNLGNQENDGGDGGNLEFNRGEIDGLFCPICFEAWTSGGDHQICCLPCGHIYGSSCIKKWLQQRRSSGKCPQCNNLCTLKDVRVLYATRLCVADEELQKRVRSLEARCSYLEQKDKYKEDDGWRGKFETYLEEFKAHRKEFVELRQEVEAFRQEVEAQLVALRQEVEAQLVAFRQEHEAVQQEFVAH</sequence>
<dbReference type="Gene3D" id="3.30.40.10">
    <property type="entry name" value="Zinc/RING finger domain, C3HC4 (zinc finger)"/>
    <property type="match status" value="1"/>
</dbReference>
<feature type="coiled-coil region" evidence="2">
    <location>
        <begin position="264"/>
        <end position="353"/>
    </location>
</feature>
<evidence type="ECO:0000256" key="2">
    <source>
        <dbReference type="SAM" id="Coils"/>
    </source>
</evidence>
<dbReference type="CDD" id="cd16450">
    <property type="entry name" value="mRING-C3HGC3_RFWD3"/>
    <property type="match status" value="1"/>
</dbReference>
<dbReference type="Pfam" id="PF13639">
    <property type="entry name" value="zf-RING_2"/>
    <property type="match status" value="1"/>
</dbReference>
<dbReference type="PANTHER" id="PTHR16047:SF13">
    <property type="entry name" value="E3 UBIQUITIN-PROTEIN LIGASE RFWD3"/>
    <property type="match status" value="1"/>
</dbReference>
<dbReference type="STRING" id="59895.A0A118JTK2"/>
<evidence type="ECO:0000256" key="1">
    <source>
        <dbReference type="PROSITE-ProRule" id="PRU00175"/>
    </source>
</evidence>
<gene>
    <name evidence="6" type="ORF">Ccrd_007594</name>
</gene>
<evidence type="ECO:0000313" key="7">
    <source>
        <dbReference type="Proteomes" id="UP000243975"/>
    </source>
</evidence>
<name>A0A118JTK2_CYNCS</name>
<dbReference type="AlphaFoldDB" id="A0A118JTK2"/>
<dbReference type="InterPro" id="IPR001841">
    <property type="entry name" value="Znf_RING"/>
</dbReference>
<keyword evidence="4" id="KW-0472">Membrane</keyword>
<reference evidence="6 7" key="1">
    <citation type="journal article" date="2016" name="Sci. Rep.">
        <title>The genome sequence of the outbreeding globe artichoke constructed de novo incorporating a phase-aware low-pass sequencing strategy of F1 progeny.</title>
        <authorList>
            <person name="Scaglione D."/>
            <person name="Reyes-Chin-Wo S."/>
            <person name="Acquadro A."/>
            <person name="Froenicke L."/>
            <person name="Portis E."/>
            <person name="Beitel C."/>
            <person name="Tirone M."/>
            <person name="Mauro R."/>
            <person name="Lo Monaco A."/>
            <person name="Mauromicale G."/>
            <person name="Faccioli P."/>
            <person name="Cattivelli L."/>
            <person name="Rieseberg L."/>
            <person name="Michelmore R."/>
            <person name="Lanteri S."/>
        </authorList>
    </citation>
    <scope>NUCLEOTIDE SEQUENCE [LARGE SCALE GENOMIC DNA]</scope>
    <source>
        <strain evidence="6">2C</strain>
    </source>
</reference>
<dbReference type="GO" id="GO:0016567">
    <property type="term" value="P:protein ubiquitination"/>
    <property type="evidence" value="ECO:0007669"/>
    <property type="project" value="InterPro"/>
</dbReference>
<organism evidence="6 7">
    <name type="scientific">Cynara cardunculus var. scolymus</name>
    <name type="common">Globe artichoke</name>
    <name type="synonym">Cynara scolymus</name>
    <dbReference type="NCBI Taxonomy" id="59895"/>
    <lineage>
        <taxon>Eukaryota</taxon>
        <taxon>Viridiplantae</taxon>
        <taxon>Streptophyta</taxon>
        <taxon>Embryophyta</taxon>
        <taxon>Tracheophyta</taxon>
        <taxon>Spermatophyta</taxon>
        <taxon>Magnoliopsida</taxon>
        <taxon>eudicotyledons</taxon>
        <taxon>Gunneridae</taxon>
        <taxon>Pentapetalae</taxon>
        <taxon>asterids</taxon>
        <taxon>campanulids</taxon>
        <taxon>Asterales</taxon>
        <taxon>Asteraceae</taxon>
        <taxon>Carduoideae</taxon>
        <taxon>Cardueae</taxon>
        <taxon>Carduinae</taxon>
        <taxon>Cynara</taxon>
    </lineage>
</organism>
<dbReference type="GO" id="GO:0004842">
    <property type="term" value="F:ubiquitin-protein transferase activity"/>
    <property type="evidence" value="ECO:0007669"/>
    <property type="project" value="InterPro"/>
</dbReference>
<dbReference type="GO" id="GO:0036297">
    <property type="term" value="P:interstrand cross-link repair"/>
    <property type="evidence" value="ECO:0007669"/>
    <property type="project" value="InterPro"/>
</dbReference>
<feature type="domain" description="RING-type" evidence="5">
    <location>
        <begin position="198"/>
        <end position="244"/>
    </location>
</feature>
<dbReference type="Gene3D" id="1.20.58.130">
    <property type="match status" value="1"/>
</dbReference>
<dbReference type="PROSITE" id="PS50089">
    <property type="entry name" value="ZF_RING_2"/>
    <property type="match status" value="1"/>
</dbReference>
<keyword evidence="7" id="KW-1185">Reference proteome</keyword>
<dbReference type="EMBL" id="LEKV01005103">
    <property type="protein sequence ID" value="KVH90417.1"/>
    <property type="molecule type" value="Genomic_DNA"/>
</dbReference>
<protein>
    <submittedName>
        <fullName evidence="6">Zinc finger, RING/FYVE/PHD-type</fullName>
    </submittedName>
</protein>
<keyword evidence="1" id="KW-0479">Metal-binding</keyword>
<feature type="region of interest" description="Disordered" evidence="3">
    <location>
        <begin position="73"/>
        <end position="95"/>
    </location>
</feature>
<dbReference type="Gramene" id="KVH90417">
    <property type="protein sequence ID" value="KVH90417"/>
    <property type="gene ID" value="Ccrd_007594"/>
</dbReference>
<evidence type="ECO:0000256" key="4">
    <source>
        <dbReference type="SAM" id="Phobius"/>
    </source>
</evidence>
<dbReference type="PANTHER" id="PTHR16047">
    <property type="entry name" value="RFWD3 PROTEIN"/>
    <property type="match status" value="1"/>
</dbReference>
<dbReference type="GO" id="GO:0008270">
    <property type="term" value="F:zinc ion binding"/>
    <property type="evidence" value="ECO:0007669"/>
    <property type="project" value="UniProtKB-KW"/>
</dbReference>
<evidence type="ECO:0000313" key="6">
    <source>
        <dbReference type="EMBL" id="KVH90417.1"/>
    </source>
</evidence>
<comment type="caution">
    <text evidence="6">The sequence shown here is derived from an EMBL/GenBank/DDBJ whole genome shotgun (WGS) entry which is preliminary data.</text>
</comment>
<dbReference type="OMA" id="MEMISPR"/>
<feature type="transmembrane region" description="Helical" evidence="4">
    <location>
        <begin position="6"/>
        <end position="24"/>
    </location>
</feature>